<comment type="caution">
    <text evidence="2">The sequence shown here is derived from an EMBL/GenBank/DDBJ whole genome shotgun (WGS) entry which is preliminary data.</text>
</comment>
<organism evidence="2 3">
    <name type="scientific">Rhizoctonia solani</name>
    <dbReference type="NCBI Taxonomy" id="456999"/>
    <lineage>
        <taxon>Eukaryota</taxon>
        <taxon>Fungi</taxon>
        <taxon>Dikarya</taxon>
        <taxon>Basidiomycota</taxon>
        <taxon>Agaricomycotina</taxon>
        <taxon>Agaricomycetes</taxon>
        <taxon>Cantharellales</taxon>
        <taxon>Ceratobasidiaceae</taxon>
        <taxon>Rhizoctonia</taxon>
    </lineage>
</organism>
<proteinExistence type="predicted"/>
<keyword evidence="1" id="KW-0175">Coiled coil</keyword>
<dbReference type="Proteomes" id="UP000663840">
    <property type="component" value="Unassembled WGS sequence"/>
</dbReference>
<evidence type="ECO:0000256" key="1">
    <source>
        <dbReference type="SAM" id="Coils"/>
    </source>
</evidence>
<dbReference type="AlphaFoldDB" id="A0A8H2WBG1"/>
<evidence type="ECO:0000313" key="2">
    <source>
        <dbReference type="EMBL" id="CAE6356069.1"/>
    </source>
</evidence>
<name>A0A8H2WBG1_9AGAM</name>
<accession>A0A8H2WBG1</accession>
<sequence length="197" mass="22774">MAYYYRPYMYSEHPTAHHYGSKPYGTTATAIDYYPALLPMQVISVAPWGSYAEYVHGMFQRTTHDSEWNLCQTASRTDPTEAHNDIQEALAELESRVDTFHFPGSLDFQQAPANGQVPQLADTKRNTAVNEHYKKLEELSNRLQRIKTKGDEAVRSSKADAIAQVQEELEELERRKMAVWHNIQANNRPSKHFWTIW</sequence>
<reference evidence="2" key="1">
    <citation type="submission" date="2021-01" db="EMBL/GenBank/DDBJ databases">
        <authorList>
            <person name="Kaushik A."/>
        </authorList>
    </citation>
    <scope>NUCLEOTIDE SEQUENCE</scope>
    <source>
        <strain evidence="2">AG1-1A</strain>
    </source>
</reference>
<evidence type="ECO:0000313" key="3">
    <source>
        <dbReference type="Proteomes" id="UP000663840"/>
    </source>
</evidence>
<feature type="coiled-coil region" evidence="1">
    <location>
        <begin position="129"/>
        <end position="175"/>
    </location>
</feature>
<gene>
    <name evidence="2" type="ORF">RDB_LOCUS10849</name>
</gene>
<dbReference type="EMBL" id="CAJMWR010000206">
    <property type="protein sequence ID" value="CAE6356069.1"/>
    <property type="molecule type" value="Genomic_DNA"/>
</dbReference>
<protein>
    <submittedName>
        <fullName evidence="2">Uncharacterized protein</fullName>
    </submittedName>
</protein>